<evidence type="ECO:0000259" key="1">
    <source>
        <dbReference type="Pfam" id="PF00561"/>
    </source>
</evidence>
<name>A0ABQ2QTB6_9GAMM</name>
<dbReference type="Pfam" id="PF00561">
    <property type="entry name" value="Abhydrolase_1"/>
    <property type="match status" value="1"/>
</dbReference>
<feature type="domain" description="AB hydrolase-1" evidence="1">
    <location>
        <begin position="107"/>
        <end position="196"/>
    </location>
</feature>
<evidence type="ECO:0000313" key="2">
    <source>
        <dbReference type="EMBL" id="GGP96661.1"/>
    </source>
</evidence>
<keyword evidence="3" id="KW-1185">Reference proteome</keyword>
<dbReference type="InterPro" id="IPR000073">
    <property type="entry name" value="AB_hydrolase_1"/>
</dbReference>
<evidence type="ECO:0000313" key="3">
    <source>
        <dbReference type="Proteomes" id="UP000654004"/>
    </source>
</evidence>
<proteinExistence type="predicted"/>
<dbReference type="EMBL" id="BMQW01000010">
    <property type="protein sequence ID" value="GGP96661.1"/>
    <property type="molecule type" value="Genomic_DNA"/>
</dbReference>
<dbReference type="SUPFAM" id="SSF53474">
    <property type="entry name" value="alpha/beta-Hydrolases"/>
    <property type="match status" value="1"/>
</dbReference>
<sequence length="287" mass="31553">MQNTVTKMITVTMISTAMFIISGCTVRLTEASFIAHDKAPVAFNTEFTQALQQAMPNNAITPLSLEASDHAKLNGFFIDNPNSNTTLVFYQGNGMKIQPHCLADLTALSALNTDILVMDRRGIGASEGKPKIQNIISDAQQQLDYLQQHFQPEKIILHGYSLGSFIAADLAKNNQIDALVLHGSATNADDWVDEKTPWYMAPFMTLEIPQDFRNIDNKQVVAQSYSGPLLVIAGENDDEVPPALSEKLFAASKSANKQFIMVPKVGHQGMLEDVTTMQQYQAFITAL</sequence>
<comment type="caution">
    <text evidence="2">The sequence shown here is derived from an EMBL/GenBank/DDBJ whole genome shotgun (WGS) entry which is preliminary data.</text>
</comment>
<protein>
    <recommendedName>
        <fullName evidence="1">AB hydrolase-1 domain-containing protein</fullName>
    </recommendedName>
</protein>
<reference evidence="3" key="1">
    <citation type="journal article" date="2019" name="Int. J. Syst. Evol. Microbiol.">
        <title>The Global Catalogue of Microorganisms (GCM) 10K type strain sequencing project: providing services to taxonomists for standard genome sequencing and annotation.</title>
        <authorList>
            <consortium name="The Broad Institute Genomics Platform"/>
            <consortium name="The Broad Institute Genome Sequencing Center for Infectious Disease"/>
            <person name="Wu L."/>
            <person name="Ma J."/>
        </authorList>
    </citation>
    <scope>NUCLEOTIDE SEQUENCE [LARGE SCALE GENOMIC DNA]</scope>
    <source>
        <strain evidence="3">JCM 32305</strain>
    </source>
</reference>
<dbReference type="Gene3D" id="3.40.50.1820">
    <property type="entry name" value="alpha/beta hydrolase"/>
    <property type="match status" value="1"/>
</dbReference>
<dbReference type="PANTHER" id="PTHR12277:SF81">
    <property type="entry name" value="PROTEIN ABHD13"/>
    <property type="match status" value="1"/>
</dbReference>
<organism evidence="2 3">
    <name type="scientific">Shewanella ulleungensis</name>
    <dbReference type="NCBI Taxonomy" id="2282699"/>
    <lineage>
        <taxon>Bacteria</taxon>
        <taxon>Pseudomonadati</taxon>
        <taxon>Pseudomonadota</taxon>
        <taxon>Gammaproteobacteria</taxon>
        <taxon>Alteromonadales</taxon>
        <taxon>Shewanellaceae</taxon>
        <taxon>Shewanella</taxon>
    </lineage>
</organism>
<dbReference type="InterPro" id="IPR029058">
    <property type="entry name" value="AB_hydrolase_fold"/>
</dbReference>
<dbReference type="Proteomes" id="UP000654004">
    <property type="component" value="Unassembled WGS sequence"/>
</dbReference>
<dbReference type="PROSITE" id="PS51257">
    <property type="entry name" value="PROKAR_LIPOPROTEIN"/>
    <property type="match status" value="1"/>
</dbReference>
<gene>
    <name evidence="2" type="ORF">GCM10009410_33330</name>
</gene>
<dbReference type="RefSeq" id="WP_188958231.1">
    <property type="nucleotide sequence ID" value="NZ_BMQW01000010.1"/>
</dbReference>
<dbReference type="PANTHER" id="PTHR12277">
    <property type="entry name" value="ALPHA/BETA HYDROLASE DOMAIN-CONTAINING PROTEIN"/>
    <property type="match status" value="1"/>
</dbReference>
<accession>A0ABQ2QTB6</accession>